<reference evidence="2 3" key="1">
    <citation type="journal article" date="2015" name="Nature">
        <title>rRNA introns, odd ribosomes, and small enigmatic genomes across a large radiation of phyla.</title>
        <authorList>
            <person name="Brown C.T."/>
            <person name="Hug L.A."/>
            <person name="Thomas B.C."/>
            <person name="Sharon I."/>
            <person name="Castelle C.J."/>
            <person name="Singh A."/>
            <person name="Wilkins M.J."/>
            <person name="Williams K.H."/>
            <person name="Banfield J.F."/>
        </authorList>
    </citation>
    <scope>NUCLEOTIDE SEQUENCE [LARGE SCALE GENOMIC DNA]</scope>
</reference>
<dbReference type="AlphaFoldDB" id="A0A0G1T0D3"/>
<dbReference type="InterPro" id="IPR050099">
    <property type="entry name" value="SIS_GmhA/DiaA_subfam"/>
</dbReference>
<dbReference type="InterPro" id="IPR035461">
    <property type="entry name" value="GmhA/DiaA"/>
</dbReference>
<dbReference type="Gene3D" id="3.40.50.10490">
    <property type="entry name" value="Glucose-6-phosphate isomerase like protein, domain 1"/>
    <property type="match status" value="1"/>
</dbReference>
<proteinExistence type="predicted"/>
<keyword evidence="2" id="KW-0413">Isomerase</keyword>
<evidence type="ECO:0000259" key="1">
    <source>
        <dbReference type="PROSITE" id="PS51464"/>
    </source>
</evidence>
<dbReference type="PANTHER" id="PTHR30390:SF8">
    <property type="entry name" value="SUGAR ISOMERASE (SIS)"/>
    <property type="match status" value="1"/>
</dbReference>
<dbReference type="InterPro" id="IPR001347">
    <property type="entry name" value="SIS_dom"/>
</dbReference>
<dbReference type="SUPFAM" id="SSF53697">
    <property type="entry name" value="SIS domain"/>
    <property type="match status" value="1"/>
</dbReference>
<dbReference type="GO" id="GO:1901135">
    <property type="term" value="P:carbohydrate derivative metabolic process"/>
    <property type="evidence" value="ECO:0007669"/>
    <property type="project" value="InterPro"/>
</dbReference>
<sequence length="217" mass="23738">MDTKEYIHRYIKNSKNILEALDGQEKSIEKIVNILFATWQLGAPVFIMGNGGSASTASHFAADLAKTVNDLPGKRGIRALAPWDNIPLMSAIVNDRLKEDYFTAWLDTFFLEPREFSKLRIPVGIGISVHGGSGSDFGGNWSQNLLKGLQYIKDRSGITIGFSGFDGGPMAKMADVAVVVPVEEKSLGTPLVESFHVVLTHLIAFRLKELISETKSA</sequence>
<gene>
    <name evidence="2" type="ORF">UY02_C0056G0003</name>
</gene>
<dbReference type="CDD" id="cd05006">
    <property type="entry name" value="SIS_GmhA"/>
    <property type="match status" value="1"/>
</dbReference>
<evidence type="ECO:0000313" key="3">
    <source>
        <dbReference type="Proteomes" id="UP000034682"/>
    </source>
</evidence>
<dbReference type="GO" id="GO:0016853">
    <property type="term" value="F:isomerase activity"/>
    <property type="evidence" value="ECO:0007669"/>
    <property type="project" value="UniProtKB-KW"/>
</dbReference>
<name>A0A0G1T0D3_9BACT</name>
<protein>
    <submittedName>
        <fullName evidence="2">Sedoheptulose 7-phosphate isomerase</fullName>
    </submittedName>
</protein>
<comment type="caution">
    <text evidence="2">The sequence shown here is derived from an EMBL/GenBank/DDBJ whole genome shotgun (WGS) entry which is preliminary data.</text>
</comment>
<dbReference type="GO" id="GO:0097367">
    <property type="term" value="F:carbohydrate derivative binding"/>
    <property type="evidence" value="ECO:0007669"/>
    <property type="project" value="InterPro"/>
</dbReference>
<dbReference type="EMBL" id="LCOK01000056">
    <property type="protein sequence ID" value="KKU75281.1"/>
    <property type="molecule type" value="Genomic_DNA"/>
</dbReference>
<organism evidence="2 3">
    <name type="scientific">Candidatus Giovannonibacteria bacterium GW2011_GWB1_47_6b</name>
    <dbReference type="NCBI Taxonomy" id="1618655"/>
    <lineage>
        <taxon>Bacteria</taxon>
        <taxon>Candidatus Giovannoniibacteriota</taxon>
    </lineage>
</organism>
<evidence type="ECO:0000313" key="2">
    <source>
        <dbReference type="EMBL" id="KKU75281.1"/>
    </source>
</evidence>
<dbReference type="PANTHER" id="PTHR30390">
    <property type="entry name" value="SEDOHEPTULOSE 7-PHOSPHATE ISOMERASE / DNAA INITIATOR-ASSOCIATING FACTOR FOR REPLICATION INITIATION"/>
    <property type="match status" value="1"/>
</dbReference>
<dbReference type="PROSITE" id="PS51464">
    <property type="entry name" value="SIS"/>
    <property type="match status" value="1"/>
</dbReference>
<dbReference type="Pfam" id="PF13580">
    <property type="entry name" value="SIS_2"/>
    <property type="match status" value="1"/>
</dbReference>
<accession>A0A0G1T0D3</accession>
<dbReference type="Proteomes" id="UP000034682">
    <property type="component" value="Unassembled WGS sequence"/>
</dbReference>
<dbReference type="InterPro" id="IPR046348">
    <property type="entry name" value="SIS_dom_sf"/>
</dbReference>
<feature type="domain" description="SIS" evidence="1">
    <location>
        <begin position="35"/>
        <end position="213"/>
    </location>
</feature>